<dbReference type="VEuPathDB" id="FungiDB:PV09_06135"/>
<dbReference type="HOGENOM" id="CLU_053354_1_0_1"/>
<gene>
    <name evidence="2" type="ORF">PV09_06135</name>
</gene>
<dbReference type="GeneID" id="27314108"/>
<accession>A0A0D1YQ02</accession>
<dbReference type="SUPFAM" id="SSF54909">
    <property type="entry name" value="Dimeric alpha+beta barrel"/>
    <property type="match status" value="1"/>
</dbReference>
<dbReference type="EMBL" id="KN847548">
    <property type="protein sequence ID" value="KIW02697.1"/>
    <property type="molecule type" value="Genomic_DNA"/>
</dbReference>
<organism evidence="2 3">
    <name type="scientific">Verruconis gallopava</name>
    <dbReference type="NCBI Taxonomy" id="253628"/>
    <lineage>
        <taxon>Eukaryota</taxon>
        <taxon>Fungi</taxon>
        <taxon>Dikarya</taxon>
        <taxon>Ascomycota</taxon>
        <taxon>Pezizomycotina</taxon>
        <taxon>Dothideomycetes</taxon>
        <taxon>Pleosporomycetidae</taxon>
        <taxon>Venturiales</taxon>
        <taxon>Sympoventuriaceae</taxon>
        <taxon>Verruconis</taxon>
    </lineage>
</organism>
<dbReference type="RefSeq" id="XP_016212566.1">
    <property type="nucleotide sequence ID" value="XM_016359730.1"/>
</dbReference>
<evidence type="ECO:0000313" key="2">
    <source>
        <dbReference type="EMBL" id="KIW02697.1"/>
    </source>
</evidence>
<dbReference type="InterPro" id="IPR025444">
    <property type="entry name" value="Monooxy_af470"/>
</dbReference>
<name>A0A0D1YQ02_9PEZI</name>
<reference evidence="2 3" key="1">
    <citation type="submission" date="2015-01" db="EMBL/GenBank/DDBJ databases">
        <title>The Genome Sequence of Ochroconis gallopava CBS43764.</title>
        <authorList>
            <consortium name="The Broad Institute Genomics Platform"/>
            <person name="Cuomo C."/>
            <person name="de Hoog S."/>
            <person name="Gorbushina A."/>
            <person name="Stielow B."/>
            <person name="Teixiera M."/>
            <person name="Abouelleil A."/>
            <person name="Chapman S.B."/>
            <person name="Priest M."/>
            <person name="Young S.K."/>
            <person name="Wortman J."/>
            <person name="Nusbaum C."/>
            <person name="Birren B."/>
        </authorList>
    </citation>
    <scope>NUCLEOTIDE SEQUENCE [LARGE SCALE GENOMIC DNA]</scope>
    <source>
        <strain evidence="2 3">CBS 43764</strain>
    </source>
</reference>
<sequence>MSKLLNILKGFFGFLNASAIESQLNTTTWLVLGALVFHGLSILLTQRLAVLLACAALLAKVVPTILISTGSIPNEQLKQVSPGKTTALFPQPDGSKGSPSGRGLVVLIIGIRISHPMGLFAPGAKQAGDFFTSLVADLNQNKGARGYLGGESIMSTESNSLSLIGYFDSMDALHTFAQGEQHREAWNWWNKNVKNMPHLGVYHEAYDVPKHSWEAVYLQTPKMGLAKSQITLEDGSVHGVLADARKGVWRSSAGRMGRQEGKVPNSDPYKDE</sequence>
<dbReference type="AlphaFoldDB" id="A0A0D1YQ02"/>
<dbReference type="STRING" id="253628.A0A0D1YQ02"/>
<dbReference type="Proteomes" id="UP000053259">
    <property type="component" value="Unassembled WGS sequence"/>
</dbReference>
<keyword evidence="3" id="KW-1185">Reference proteome</keyword>
<dbReference type="InterPro" id="IPR011008">
    <property type="entry name" value="Dimeric_a/b-barrel"/>
</dbReference>
<dbReference type="OrthoDB" id="3202396at2759"/>
<dbReference type="Pfam" id="PF13826">
    <property type="entry name" value="Monooxy_af470-like"/>
    <property type="match status" value="1"/>
</dbReference>
<evidence type="ECO:0000256" key="1">
    <source>
        <dbReference type="SAM" id="MobiDB-lite"/>
    </source>
</evidence>
<protein>
    <submittedName>
        <fullName evidence="2">Uncharacterized protein</fullName>
    </submittedName>
</protein>
<proteinExistence type="predicted"/>
<dbReference type="InParanoid" id="A0A0D1YQ02"/>
<evidence type="ECO:0000313" key="3">
    <source>
        <dbReference type="Proteomes" id="UP000053259"/>
    </source>
</evidence>
<feature type="region of interest" description="Disordered" evidence="1">
    <location>
        <begin position="251"/>
        <end position="272"/>
    </location>
</feature>